<dbReference type="GO" id="GO:0004553">
    <property type="term" value="F:hydrolase activity, hydrolyzing O-glycosyl compounds"/>
    <property type="evidence" value="ECO:0007669"/>
    <property type="project" value="InterPro"/>
</dbReference>
<dbReference type="InterPro" id="IPR025887">
    <property type="entry name" value="Glyco_hydro_31_N_dom"/>
</dbReference>
<keyword evidence="6" id="KW-1185">Reference proteome</keyword>
<dbReference type="CDD" id="cd14254">
    <property type="entry name" value="Dockerin_II"/>
    <property type="match status" value="1"/>
</dbReference>
<dbReference type="Pfam" id="PF00754">
    <property type="entry name" value="F5_F8_type_C"/>
    <property type="match status" value="1"/>
</dbReference>
<dbReference type="InterPro" id="IPR000421">
    <property type="entry name" value="FA58C"/>
</dbReference>
<gene>
    <name evidence="5" type="ORF">EJ73_01685</name>
</gene>
<dbReference type="GO" id="GO:0000272">
    <property type="term" value="P:polysaccharide catabolic process"/>
    <property type="evidence" value="ECO:0007669"/>
    <property type="project" value="InterPro"/>
</dbReference>
<accession>A0A318HSD2</accession>
<dbReference type="SUPFAM" id="SSF49785">
    <property type="entry name" value="Galactose-binding domain-like"/>
    <property type="match status" value="1"/>
</dbReference>
<comment type="caution">
    <text evidence="5">The sequence shown here is derived from an EMBL/GenBank/DDBJ whole genome shotgun (WGS) entry which is preliminary data.</text>
</comment>
<dbReference type="Gene3D" id="3.20.20.80">
    <property type="entry name" value="Glycosidases"/>
    <property type="match status" value="1"/>
</dbReference>
<keyword evidence="2" id="KW-0732">Signal</keyword>
<dbReference type="PROSITE" id="PS50853">
    <property type="entry name" value="FN3"/>
    <property type="match status" value="1"/>
</dbReference>
<dbReference type="InterPro" id="IPR003961">
    <property type="entry name" value="FN3_dom"/>
</dbReference>
<dbReference type="PROSITE" id="PS50022">
    <property type="entry name" value="FA58C_3"/>
    <property type="match status" value="1"/>
</dbReference>
<dbReference type="CDD" id="cd00063">
    <property type="entry name" value="FN3"/>
    <property type="match status" value="1"/>
</dbReference>
<dbReference type="Gene3D" id="2.60.40.680">
    <property type="match status" value="1"/>
</dbReference>
<dbReference type="InterPro" id="IPR013780">
    <property type="entry name" value="Glyco_hydro_b"/>
</dbReference>
<dbReference type="Gene3D" id="2.60.40.10">
    <property type="entry name" value="Immunoglobulins"/>
    <property type="match status" value="1"/>
</dbReference>
<dbReference type="InterPro" id="IPR018247">
    <property type="entry name" value="EF_Hand_1_Ca_BS"/>
</dbReference>
<evidence type="ECO:0000259" key="3">
    <source>
        <dbReference type="PROSITE" id="PS50022"/>
    </source>
</evidence>
<evidence type="ECO:0000259" key="4">
    <source>
        <dbReference type="PROSITE" id="PS50853"/>
    </source>
</evidence>
<dbReference type="Gene3D" id="2.60.120.260">
    <property type="entry name" value="Galactose-binding domain-like"/>
    <property type="match status" value="1"/>
</dbReference>
<dbReference type="Pfam" id="PF00041">
    <property type="entry name" value="fn3"/>
    <property type="match status" value="1"/>
</dbReference>
<dbReference type="Pfam" id="PF13802">
    <property type="entry name" value="Gal_mutarotas_2"/>
    <property type="match status" value="1"/>
</dbReference>
<dbReference type="SUPFAM" id="SSF51011">
    <property type="entry name" value="Glycosyl hydrolase domain"/>
    <property type="match status" value="1"/>
</dbReference>
<dbReference type="Proteomes" id="UP000248314">
    <property type="component" value="Unassembled WGS sequence"/>
</dbReference>
<dbReference type="Pfam" id="PF21365">
    <property type="entry name" value="Glyco_hydro_31_3rd"/>
    <property type="match status" value="1"/>
</dbReference>
<dbReference type="InterPro" id="IPR033403">
    <property type="entry name" value="DUF5110"/>
</dbReference>
<evidence type="ECO:0000256" key="1">
    <source>
        <dbReference type="ARBA" id="ARBA00007806"/>
    </source>
</evidence>
<dbReference type="CDD" id="cd06596">
    <property type="entry name" value="GH31_CPE1046"/>
    <property type="match status" value="1"/>
</dbReference>
<dbReference type="InterPro" id="IPR008979">
    <property type="entry name" value="Galactose-bd-like_sf"/>
</dbReference>
<feature type="domain" description="Fibronectin type-III" evidence="4">
    <location>
        <begin position="844"/>
        <end position="925"/>
    </location>
</feature>
<dbReference type="InterPro" id="IPR017853">
    <property type="entry name" value="GH"/>
</dbReference>
<dbReference type="PANTHER" id="PTHR43863">
    <property type="entry name" value="HYDROLASE, PUTATIVE (AFU_ORTHOLOGUE AFUA_1G03140)-RELATED"/>
    <property type="match status" value="1"/>
</dbReference>
<dbReference type="STRING" id="1122991.GCA_000613445_01877"/>
<evidence type="ECO:0000313" key="5">
    <source>
        <dbReference type="EMBL" id="PXX21405.1"/>
    </source>
</evidence>
<dbReference type="Gene3D" id="2.60.40.1760">
    <property type="entry name" value="glycosyl hydrolase (family 31)"/>
    <property type="match status" value="1"/>
</dbReference>
<dbReference type="PANTHER" id="PTHR43863:SF2">
    <property type="entry name" value="MALTASE-GLUCOAMYLASE"/>
    <property type="match status" value="1"/>
</dbReference>
<dbReference type="SUPFAM" id="SSF49265">
    <property type="entry name" value="Fibronectin type III"/>
    <property type="match status" value="1"/>
</dbReference>
<evidence type="ECO:0000256" key="2">
    <source>
        <dbReference type="SAM" id="SignalP"/>
    </source>
</evidence>
<dbReference type="SUPFAM" id="SSF74650">
    <property type="entry name" value="Galactose mutarotase-like"/>
    <property type="match status" value="1"/>
</dbReference>
<dbReference type="CDD" id="cd14752">
    <property type="entry name" value="GH31_N"/>
    <property type="match status" value="1"/>
</dbReference>
<dbReference type="InterPro" id="IPR051816">
    <property type="entry name" value="Glycosyl_Hydrolase_31"/>
</dbReference>
<dbReference type="Gene3D" id="2.60.40.1180">
    <property type="entry name" value="Golgi alpha-mannosidase II"/>
    <property type="match status" value="2"/>
</dbReference>
<dbReference type="InterPro" id="IPR011013">
    <property type="entry name" value="Gal_mutarotase_sf_dom"/>
</dbReference>
<feature type="chain" id="PRO_5016436805" evidence="2">
    <location>
        <begin position="24"/>
        <end position="1266"/>
    </location>
</feature>
<dbReference type="AlphaFoldDB" id="A0A318HSD2"/>
<name>A0A318HSD2_9BACT</name>
<dbReference type="Pfam" id="PF17137">
    <property type="entry name" value="DUF5110"/>
    <property type="match status" value="1"/>
</dbReference>
<dbReference type="SUPFAM" id="SSF63446">
    <property type="entry name" value="Type I dockerin domain"/>
    <property type="match status" value="1"/>
</dbReference>
<proteinExistence type="inferred from homology"/>
<dbReference type="GO" id="GO:0030246">
    <property type="term" value="F:carbohydrate binding"/>
    <property type="evidence" value="ECO:0007669"/>
    <property type="project" value="InterPro"/>
</dbReference>
<dbReference type="InterPro" id="IPR048395">
    <property type="entry name" value="Glyco_hydro_31_C"/>
</dbReference>
<dbReference type="InterPro" id="IPR008965">
    <property type="entry name" value="CBM2/CBM3_carb-bd_dom_sf"/>
</dbReference>
<dbReference type="Pfam" id="PF01055">
    <property type="entry name" value="Glyco_hydro_31_2nd"/>
    <property type="match status" value="1"/>
</dbReference>
<reference evidence="5 6" key="1">
    <citation type="submission" date="2018-05" db="EMBL/GenBank/DDBJ databases">
        <title>Genomic Encyclopedia of Type Strains, Phase I: the one thousand microbial genomes (KMG-I) project.</title>
        <authorList>
            <person name="Kyrpides N."/>
        </authorList>
    </citation>
    <scope>NUCLEOTIDE SEQUENCE [LARGE SCALE GENOMIC DNA]</scope>
    <source>
        <strain evidence="5 6">DSM 15611</strain>
    </source>
</reference>
<feature type="domain" description="F5/8 type C" evidence="3">
    <location>
        <begin position="917"/>
        <end position="1062"/>
    </location>
</feature>
<feature type="signal peptide" evidence="2">
    <location>
        <begin position="1"/>
        <end position="23"/>
    </location>
</feature>
<dbReference type="PROSITE" id="PS00018">
    <property type="entry name" value="EF_HAND_1"/>
    <property type="match status" value="1"/>
</dbReference>
<protein>
    <submittedName>
        <fullName evidence="5">Alpha-glucosidase (Family GH31 glycosyl hydrolase)</fullName>
    </submittedName>
</protein>
<dbReference type="Gene3D" id="1.10.1330.10">
    <property type="entry name" value="Dockerin domain"/>
    <property type="match status" value="1"/>
</dbReference>
<dbReference type="EMBL" id="QJJX01000019">
    <property type="protein sequence ID" value="PXX21405.1"/>
    <property type="molecule type" value="Genomic_DNA"/>
</dbReference>
<evidence type="ECO:0000313" key="6">
    <source>
        <dbReference type="Proteomes" id="UP000248314"/>
    </source>
</evidence>
<dbReference type="SUPFAM" id="SSF49384">
    <property type="entry name" value="Carbohydrate-binding domain"/>
    <property type="match status" value="1"/>
</dbReference>
<dbReference type="InterPro" id="IPR036439">
    <property type="entry name" value="Dockerin_dom_sf"/>
</dbReference>
<dbReference type="SUPFAM" id="SSF51445">
    <property type="entry name" value="(Trans)glycosidases"/>
    <property type="match status" value="1"/>
</dbReference>
<dbReference type="SMART" id="SM00060">
    <property type="entry name" value="FN3"/>
    <property type="match status" value="1"/>
</dbReference>
<dbReference type="InterPro" id="IPR036116">
    <property type="entry name" value="FN3_sf"/>
</dbReference>
<organism evidence="5 6">
    <name type="scientific">Hoylesella shahii DSM 15611 = JCM 12083</name>
    <dbReference type="NCBI Taxonomy" id="1122991"/>
    <lineage>
        <taxon>Bacteria</taxon>
        <taxon>Pseudomonadati</taxon>
        <taxon>Bacteroidota</taxon>
        <taxon>Bacteroidia</taxon>
        <taxon>Bacteroidales</taxon>
        <taxon>Prevotellaceae</taxon>
        <taxon>Hoylesella</taxon>
    </lineage>
</organism>
<dbReference type="InterPro" id="IPR013783">
    <property type="entry name" value="Ig-like_fold"/>
</dbReference>
<comment type="similarity">
    <text evidence="1">Belongs to the glycosyl hydrolase 31 family.</text>
</comment>
<keyword evidence="5" id="KW-0378">Hydrolase</keyword>
<dbReference type="InterPro" id="IPR000322">
    <property type="entry name" value="Glyco_hydro_31_TIM"/>
</dbReference>
<sequence length="1266" mass="140987">MNKKKAKILLAAMLLAVGETAFAADKTVNAIRQINPTTVEILYSDGGVLTLDFYGQNIFRIFRDPKGGIVRHPSSNPPAQILVNNPRKNEGRLTVVENDANVAVSTAAVQVRFDRQTGLMCVTDLRNGREVIKEVKPVDFRKHSTTVTFANVSDEYFYGGGVQNGRFSHRGKRIDIVNSCSWTDGGVASPAPFYWSTGGYAAMPYTFKPGVYDFGSKDKNRVTITHDMPYLDMFLMVSATPVSLLRDYYQLTGNPVLLPKFAFYEGHLNAYNRDYWKETTESGRGVLFEDGKRYIEEQKDNNGIKESLNGENQNYQFSARAVIDRYKKYDMPLGWILPNDGYGAGYGQASTLDGNITNLKILGDYARKQGVEIGLWTQSNLYPIDSIKPLLQRDIVKEVRDAGVRVLKTDVAWVGPGYSFGLNGIADVANVMPYYGNNARPFIVTLNGWAGTQRYAGVWTGDQSGGEWEYIRFHIPTYIGSGLSGVGNISSDMDGIFGGKNAPVNIRDYQWKTFSPMQLNMDGWGSNPKYPQALGEPATSINRSYLKLKSMLLPYTYSCSYEAVTGKPIIRAMFLEDKNDYTLGSTTHYQFMYGPSFLVAPIYQNTLADKEGNDVRNGIYLPEGTWYDYFTGATYKGGCVLNDYAAPIWKLPVFVKAGAIIPMVNANNNPSEIDKSRRVFELYPEGKSQFVLYDDDGITQSYLFGEKATTLITSNLSRQKILTVRIEKTIGTFSGMLKNQSTTLYLNTNAKPKRVSAFIGGKQIVLKEATKGDNTWNYVQSPNLNRFSTAGTEIASLLVSKNAQIIVRLGSCDITTKAVELRVDGFERLNKSNQNLSKKGKLAAPELLASDIQPYSITPKWKPVQNADYYEVKFVGQTYTTILRDSLLFEDLQPETEYDFMVRAVNSDGVSDWTKLHAKTDVNPLEHAIKGITAKSTAKDQNGFGIRRLFDFSTAGDIWHTNYSDKVVPFEFTIDLHSINTLDKIQYVPRDNAGNGTITKCDIAVSKDGLNWTEIGVQHWARNNQTKEVVFTTQPIARYVKVIVKEAVGNFGSGRELYVFKVPGTKTILPGDINVDGKIDENDLTSYMNYTGLKTGDSDFDGYISGGDLNGNGLIDAYDISNVATKLDGGVNIDEDNEVKLAGTLSYHFDRQSYSAGDDVLITIKGKDLKSVNAFNLVFPYNPKEMQFVKVESTAQNKMRNLSYDRRHTDGSQVLYPTFVNVGDQPVVQGDVTLLVIRMKAQKAFTVKPTTPKGMLVDKALNHLDF</sequence>